<keyword evidence="1" id="KW-0812">Transmembrane</keyword>
<sequence>MPTHGYPHRVTSQAFELMWGTCALVGGGVVVANVGGLAERFQSMSYAYRSWPASVTTCRVIGGIFMLAGAGVLGAAAFGV</sequence>
<evidence type="ECO:0000313" key="3">
    <source>
        <dbReference type="Proteomes" id="UP000265354"/>
    </source>
</evidence>
<keyword evidence="1" id="KW-0472">Membrane</keyword>
<keyword evidence="1" id="KW-1133">Transmembrane helix</keyword>
<dbReference type="EMBL" id="BGZL01000005">
    <property type="protein sequence ID" value="GBQ00912.1"/>
    <property type="molecule type" value="Genomic_DNA"/>
</dbReference>
<evidence type="ECO:0000313" key="2">
    <source>
        <dbReference type="EMBL" id="GBQ00912.1"/>
    </source>
</evidence>
<dbReference type="AlphaFoldDB" id="A0A388SYG5"/>
<dbReference type="Proteomes" id="UP000265354">
    <property type="component" value="Unassembled WGS sequence"/>
</dbReference>
<gene>
    <name evidence="2" type="ORF">SSP531S_23360</name>
</gene>
<protein>
    <submittedName>
        <fullName evidence="2">Uncharacterized protein</fullName>
    </submittedName>
</protein>
<feature type="transmembrane region" description="Helical" evidence="1">
    <location>
        <begin position="58"/>
        <end position="78"/>
    </location>
</feature>
<proteinExistence type="predicted"/>
<comment type="caution">
    <text evidence="2">The sequence shown here is derived from an EMBL/GenBank/DDBJ whole genome shotgun (WGS) entry which is preliminary data.</text>
</comment>
<organism evidence="2 3">
    <name type="scientific">Streptomyces spongiicola</name>
    <dbReference type="NCBI Taxonomy" id="1690221"/>
    <lineage>
        <taxon>Bacteria</taxon>
        <taxon>Bacillati</taxon>
        <taxon>Actinomycetota</taxon>
        <taxon>Actinomycetes</taxon>
        <taxon>Kitasatosporales</taxon>
        <taxon>Streptomycetaceae</taxon>
        <taxon>Streptomyces</taxon>
    </lineage>
</organism>
<accession>A0A388SYG5</accession>
<feature type="transmembrane region" description="Helical" evidence="1">
    <location>
        <begin position="17"/>
        <end position="38"/>
    </location>
</feature>
<name>A0A388SYG5_9ACTN</name>
<reference evidence="2 3" key="1">
    <citation type="submission" date="2018-07" db="EMBL/GenBank/DDBJ databases">
        <title>Whole Genome Shotgun Sequence of Streptomyces spongiicola strain 531S.</title>
        <authorList>
            <person name="Dohra H."/>
            <person name="Kodani S."/>
        </authorList>
    </citation>
    <scope>NUCLEOTIDE SEQUENCE [LARGE SCALE GENOMIC DNA]</scope>
    <source>
        <strain evidence="2 3">531S</strain>
    </source>
</reference>
<evidence type="ECO:0000256" key="1">
    <source>
        <dbReference type="SAM" id="Phobius"/>
    </source>
</evidence>